<dbReference type="Pfam" id="PF23155">
    <property type="entry name" value="DUF7053"/>
    <property type="match status" value="1"/>
</dbReference>
<comment type="caution">
    <text evidence="2">The sequence shown here is derived from an EMBL/GenBank/DDBJ whole genome shotgun (WGS) entry which is preliminary data.</text>
</comment>
<evidence type="ECO:0000313" key="3">
    <source>
        <dbReference type="Proteomes" id="UP001345013"/>
    </source>
</evidence>
<dbReference type="InterPro" id="IPR055481">
    <property type="entry name" value="DUF7053"/>
</dbReference>
<sequence length="160" mass="17753">MLDSTIDHVSTSTLPPGIPTSLVIQVLHDFDILISLNSDHNSHKLIHQISDTESEYQVDEQLAFIPRKLWHGGVKYKSVFTTFEDGCDISVDAPFFKSVNRWRIENGEGGEKTVRITSDAKCSKAFASAVKKFLGSSHDELHRGFGERVAAMQDGIPDGH</sequence>
<dbReference type="PANTHER" id="PTHR38117">
    <property type="entry name" value="NACHT AND WD40 DOMAIN PROTEIN"/>
    <property type="match status" value="1"/>
</dbReference>
<evidence type="ECO:0000259" key="1">
    <source>
        <dbReference type="Pfam" id="PF23155"/>
    </source>
</evidence>
<keyword evidence="3" id="KW-1185">Reference proteome</keyword>
<accession>A0ABR0JZW6</accession>
<gene>
    <name evidence="2" type="ORF">LTR24_008947</name>
</gene>
<reference evidence="2 3" key="1">
    <citation type="submission" date="2023-08" db="EMBL/GenBank/DDBJ databases">
        <title>Black Yeasts Isolated from many extreme environments.</title>
        <authorList>
            <person name="Coleine C."/>
            <person name="Stajich J.E."/>
            <person name="Selbmann L."/>
        </authorList>
    </citation>
    <scope>NUCLEOTIDE SEQUENCE [LARGE SCALE GENOMIC DNA]</scope>
    <source>
        <strain evidence="2 3">CCFEE 5885</strain>
    </source>
</reference>
<protein>
    <recommendedName>
        <fullName evidence="1">DUF7053 domain-containing protein</fullName>
    </recommendedName>
</protein>
<dbReference type="PANTHER" id="PTHR38117:SF1">
    <property type="entry name" value="DUF3074 DOMAIN-CONTAINING PROTEIN"/>
    <property type="match status" value="1"/>
</dbReference>
<name>A0ABR0JZW6_9EURO</name>
<evidence type="ECO:0000313" key="2">
    <source>
        <dbReference type="EMBL" id="KAK5079778.1"/>
    </source>
</evidence>
<proteinExistence type="predicted"/>
<dbReference type="EMBL" id="JAVRRG010000172">
    <property type="protein sequence ID" value="KAK5079778.1"/>
    <property type="molecule type" value="Genomic_DNA"/>
</dbReference>
<dbReference type="Proteomes" id="UP001345013">
    <property type="component" value="Unassembled WGS sequence"/>
</dbReference>
<feature type="domain" description="DUF7053" evidence="1">
    <location>
        <begin position="8"/>
        <end position="149"/>
    </location>
</feature>
<organism evidence="2 3">
    <name type="scientific">Lithohypha guttulata</name>
    <dbReference type="NCBI Taxonomy" id="1690604"/>
    <lineage>
        <taxon>Eukaryota</taxon>
        <taxon>Fungi</taxon>
        <taxon>Dikarya</taxon>
        <taxon>Ascomycota</taxon>
        <taxon>Pezizomycotina</taxon>
        <taxon>Eurotiomycetes</taxon>
        <taxon>Chaetothyriomycetidae</taxon>
        <taxon>Chaetothyriales</taxon>
        <taxon>Trichomeriaceae</taxon>
        <taxon>Lithohypha</taxon>
    </lineage>
</organism>